<name>A0A7W4W4R2_9GAMM</name>
<dbReference type="PROSITE" id="PS51274">
    <property type="entry name" value="GATASE_COBBQ"/>
    <property type="match status" value="1"/>
</dbReference>
<dbReference type="InterPro" id="IPR027417">
    <property type="entry name" value="P-loop_NTPase"/>
</dbReference>
<dbReference type="EMBL" id="JACHWY010000001">
    <property type="protein sequence ID" value="MBB3046857.1"/>
    <property type="molecule type" value="Genomic_DNA"/>
</dbReference>
<keyword evidence="9" id="KW-0315">Glutamine amidotransferase</keyword>
<evidence type="ECO:0000256" key="8">
    <source>
        <dbReference type="ARBA" id="ARBA00022842"/>
    </source>
</evidence>
<comment type="cofactor">
    <cofactor evidence="1">
        <name>Mg(2+)</name>
        <dbReference type="ChEBI" id="CHEBI:18420"/>
    </cofactor>
</comment>
<evidence type="ECO:0000256" key="1">
    <source>
        <dbReference type="ARBA" id="ARBA00001946"/>
    </source>
</evidence>
<dbReference type="InterPro" id="IPR029062">
    <property type="entry name" value="Class_I_gatase-like"/>
</dbReference>
<dbReference type="RefSeq" id="WP_183409518.1">
    <property type="nucleotide sequence ID" value="NZ_JACHWY010000001.1"/>
</dbReference>
<dbReference type="AlphaFoldDB" id="A0A7W4W4R2"/>
<dbReference type="GO" id="GO:0009236">
    <property type="term" value="P:cobalamin biosynthetic process"/>
    <property type="evidence" value="ECO:0007669"/>
    <property type="project" value="UniProtKB-KW"/>
</dbReference>
<keyword evidence="13" id="KW-1185">Reference proteome</keyword>
<evidence type="ECO:0000256" key="4">
    <source>
        <dbReference type="ARBA" id="ARBA00022573"/>
    </source>
</evidence>
<dbReference type="EC" id="6.3.5.11" evidence="12"/>
<dbReference type="Pfam" id="PF01656">
    <property type="entry name" value="CbiA"/>
    <property type="match status" value="1"/>
</dbReference>
<dbReference type="GO" id="GO:0005524">
    <property type="term" value="F:ATP binding"/>
    <property type="evidence" value="ECO:0007669"/>
    <property type="project" value="UniProtKB-KW"/>
</dbReference>
<dbReference type="GO" id="GO:0043802">
    <property type="term" value="F:hydrogenobyrinic acid a,c-diamide synthase (glutamine-hydrolysing) activity"/>
    <property type="evidence" value="ECO:0007669"/>
    <property type="project" value="UniProtKB-EC"/>
</dbReference>
<dbReference type="NCBIfam" id="NF002204">
    <property type="entry name" value="PRK01077.1"/>
    <property type="match status" value="1"/>
</dbReference>
<evidence type="ECO:0000313" key="13">
    <source>
        <dbReference type="Proteomes" id="UP000537130"/>
    </source>
</evidence>
<feature type="domain" description="CobB/CobQ-like glutamine amidotransferase" evidence="11">
    <location>
        <begin position="235"/>
        <end position="411"/>
    </location>
</feature>
<dbReference type="Proteomes" id="UP000537130">
    <property type="component" value="Unassembled WGS sequence"/>
</dbReference>
<evidence type="ECO:0000256" key="5">
    <source>
        <dbReference type="ARBA" id="ARBA00022598"/>
    </source>
</evidence>
<dbReference type="EC" id="6.3.5.9" evidence="12"/>
<dbReference type="Gene3D" id="3.40.50.880">
    <property type="match status" value="1"/>
</dbReference>
<keyword evidence="6" id="KW-0547">Nucleotide-binding</keyword>
<dbReference type="InterPro" id="IPR004484">
    <property type="entry name" value="CbiA/CobB_synth"/>
</dbReference>
<feature type="domain" description="CobQ/CobB/MinD/ParA nucleotide binding" evidence="10">
    <location>
        <begin position="7"/>
        <end position="183"/>
    </location>
</feature>
<gene>
    <name evidence="12" type="ORF">FHR99_001093</name>
</gene>
<evidence type="ECO:0000259" key="11">
    <source>
        <dbReference type="Pfam" id="PF07685"/>
    </source>
</evidence>
<protein>
    <submittedName>
        <fullName evidence="12">Cobyrinic acid a,c-diamide synthase</fullName>
        <ecNumber evidence="12">6.3.5.11</ecNumber>
        <ecNumber evidence="12">6.3.5.9</ecNumber>
    </submittedName>
</protein>
<dbReference type="SUPFAM" id="SSF52540">
    <property type="entry name" value="P-loop containing nucleoside triphosphate hydrolases"/>
    <property type="match status" value="1"/>
</dbReference>
<dbReference type="PANTHER" id="PTHR43873">
    <property type="entry name" value="COBYRINATE A,C-DIAMIDE SYNTHASE"/>
    <property type="match status" value="1"/>
</dbReference>
<evidence type="ECO:0000259" key="10">
    <source>
        <dbReference type="Pfam" id="PF01656"/>
    </source>
</evidence>
<comment type="caution">
    <text evidence="12">The sequence shown here is derived from an EMBL/GenBank/DDBJ whole genome shotgun (WGS) entry which is preliminary data.</text>
</comment>
<evidence type="ECO:0000256" key="2">
    <source>
        <dbReference type="ARBA" id="ARBA00004953"/>
    </source>
</evidence>
<dbReference type="NCBIfam" id="TIGR00379">
    <property type="entry name" value="cobB"/>
    <property type="match status" value="1"/>
</dbReference>
<dbReference type="Gene3D" id="3.40.50.300">
    <property type="entry name" value="P-loop containing nucleotide triphosphate hydrolases"/>
    <property type="match status" value="1"/>
</dbReference>
<dbReference type="InterPro" id="IPR002586">
    <property type="entry name" value="CobQ/CobB/MinD/ParA_Nub-bd_dom"/>
</dbReference>
<reference evidence="12 13" key="1">
    <citation type="submission" date="2020-08" db="EMBL/GenBank/DDBJ databases">
        <title>Genomic Encyclopedia of Type Strains, Phase III (KMG-III): the genomes of soil and plant-associated and newly described type strains.</title>
        <authorList>
            <person name="Whitman W."/>
        </authorList>
    </citation>
    <scope>NUCLEOTIDE SEQUENCE [LARGE SCALE GENOMIC DNA]</scope>
    <source>
        <strain evidence="12 13">CECT 8654</strain>
    </source>
</reference>
<keyword evidence="8" id="KW-0460">Magnesium</keyword>
<dbReference type="InterPro" id="IPR011698">
    <property type="entry name" value="GATase_3"/>
</dbReference>
<keyword evidence="5 12" id="KW-0436">Ligase</keyword>
<evidence type="ECO:0000256" key="9">
    <source>
        <dbReference type="ARBA" id="ARBA00022962"/>
    </source>
</evidence>
<dbReference type="PANTHER" id="PTHR43873:SF1">
    <property type="entry name" value="COBYRINATE A,C-DIAMIDE SYNTHASE"/>
    <property type="match status" value="1"/>
</dbReference>
<proteinExistence type="inferred from homology"/>
<evidence type="ECO:0000256" key="7">
    <source>
        <dbReference type="ARBA" id="ARBA00022840"/>
    </source>
</evidence>
<dbReference type="GO" id="GO:0042242">
    <property type="term" value="F:cobyrinic acid a,c-diamide synthase activity"/>
    <property type="evidence" value="ECO:0007669"/>
    <property type="project" value="UniProtKB-EC"/>
</dbReference>
<sequence>MTAKLMILASPGSNHGKTLLSAGFAKALLDRGDSVTLFKMGPDYLDPKFLQKATGLDVRQIDYWMLGADGIAAELQRAAQHSEYILIEGVMGLFDGSFPVSKLAVEYGIPVTLTVEAAAMAQTFGAVVHGLATYDPQVNVSAVLANRVGSDNHGAMLKDSVRAPVKYLGWLKRDPRLQVEERHLGISSSEEQAQDCAELVAEVVAPMLDDIEWGQLESLPQAEIVPAKKALQGLKIAVANDVAFNFLYHANIDFLREQGAELIFFSPLNNSQLPSCDALYLPGGYPELHLERLCDNETMADHIREHILSGKPCVAECGGMLYLQSSLTYEGNQHTLLGLLPGNAVVGERLAAIGYQQAPNEKLKGHTFHYAAIPDARTDERARFHDGREGEFIWRRDALVASFVHWYFRSDPDTVCAWFRGEPA</sequence>
<evidence type="ECO:0000256" key="3">
    <source>
        <dbReference type="ARBA" id="ARBA00006205"/>
    </source>
</evidence>
<dbReference type="SUPFAM" id="SSF52317">
    <property type="entry name" value="Class I glutamine amidotransferase-like"/>
    <property type="match status" value="1"/>
</dbReference>
<comment type="similarity">
    <text evidence="3">Belongs to the CobB/CobQ family. CobQ subfamily.</text>
</comment>
<evidence type="ECO:0000313" key="12">
    <source>
        <dbReference type="EMBL" id="MBB3046857.1"/>
    </source>
</evidence>
<keyword evidence="7" id="KW-0067">ATP-binding</keyword>
<evidence type="ECO:0000256" key="6">
    <source>
        <dbReference type="ARBA" id="ARBA00022741"/>
    </source>
</evidence>
<dbReference type="Pfam" id="PF07685">
    <property type="entry name" value="GATase_3"/>
    <property type="match status" value="1"/>
</dbReference>
<comment type="pathway">
    <text evidence="2">Cofactor biosynthesis; adenosylcobalamin biosynthesis.</text>
</comment>
<keyword evidence="4" id="KW-0169">Cobalamin biosynthesis</keyword>
<accession>A0A7W4W4R2</accession>
<organism evidence="12 13">
    <name type="scientific">Litorivivens lipolytica</name>
    <dbReference type="NCBI Taxonomy" id="1524264"/>
    <lineage>
        <taxon>Bacteria</taxon>
        <taxon>Pseudomonadati</taxon>
        <taxon>Pseudomonadota</taxon>
        <taxon>Gammaproteobacteria</taxon>
        <taxon>Litorivivens</taxon>
    </lineage>
</organism>